<organism evidence="2 3">
    <name type="scientific">Flavobacterium salmonis</name>
    <dbReference type="NCBI Taxonomy" id="2654844"/>
    <lineage>
        <taxon>Bacteria</taxon>
        <taxon>Pseudomonadati</taxon>
        <taxon>Bacteroidota</taxon>
        <taxon>Flavobacteriia</taxon>
        <taxon>Flavobacteriales</taxon>
        <taxon>Flavobacteriaceae</taxon>
        <taxon>Flavobacterium</taxon>
    </lineage>
</organism>
<keyword evidence="1" id="KW-0812">Transmembrane</keyword>
<sequence>MDLIKESFLFFLLKLAIILSIFFILINVFKYLNYKISKEKIASLVLLLLFLYYVFSIILGIFFDIDI</sequence>
<gene>
    <name evidence="2" type="ORF">FLAT13_05058</name>
</gene>
<keyword evidence="1" id="KW-0472">Membrane</keyword>
<dbReference type="Proteomes" id="UP000530060">
    <property type="component" value="Unassembled WGS sequence"/>
</dbReference>
<keyword evidence="3" id="KW-1185">Reference proteome</keyword>
<keyword evidence="1" id="KW-1133">Transmembrane helix</keyword>
<reference evidence="2 3" key="1">
    <citation type="submission" date="2020-06" db="EMBL/GenBank/DDBJ databases">
        <authorList>
            <person name="Criscuolo A."/>
        </authorList>
    </citation>
    <scope>NUCLEOTIDE SEQUENCE [LARGE SCALE GENOMIC DNA]</scope>
    <source>
        <strain evidence="3">CIP 111411</strain>
    </source>
</reference>
<dbReference type="AlphaFoldDB" id="A0A6V6ZD09"/>
<proteinExistence type="predicted"/>
<evidence type="ECO:0000256" key="1">
    <source>
        <dbReference type="SAM" id="Phobius"/>
    </source>
</evidence>
<evidence type="ECO:0000313" key="2">
    <source>
        <dbReference type="EMBL" id="CAD0009683.1"/>
    </source>
</evidence>
<protein>
    <submittedName>
        <fullName evidence="2">Uncharacterized protein</fullName>
    </submittedName>
</protein>
<dbReference type="EMBL" id="CAIJDP010000097">
    <property type="protein sequence ID" value="CAD0009683.1"/>
    <property type="molecule type" value="Genomic_DNA"/>
</dbReference>
<accession>A0A6V6ZD09</accession>
<name>A0A6V6ZD09_9FLAO</name>
<evidence type="ECO:0000313" key="3">
    <source>
        <dbReference type="Proteomes" id="UP000530060"/>
    </source>
</evidence>
<comment type="caution">
    <text evidence="2">The sequence shown here is derived from an EMBL/GenBank/DDBJ whole genome shotgun (WGS) entry which is preliminary data.</text>
</comment>
<feature type="transmembrane region" description="Helical" evidence="1">
    <location>
        <begin position="6"/>
        <end position="29"/>
    </location>
</feature>
<feature type="transmembrane region" description="Helical" evidence="1">
    <location>
        <begin position="41"/>
        <end position="63"/>
    </location>
</feature>